<evidence type="ECO:0000256" key="1">
    <source>
        <dbReference type="SAM" id="Phobius"/>
    </source>
</evidence>
<protein>
    <submittedName>
        <fullName evidence="2">Uncharacterized protein</fullName>
    </submittedName>
</protein>
<dbReference type="InterPro" id="IPR036259">
    <property type="entry name" value="MFS_trans_sf"/>
</dbReference>
<feature type="transmembrane region" description="Helical" evidence="1">
    <location>
        <begin position="113"/>
        <end position="133"/>
    </location>
</feature>
<reference evidence="2 3" key="1">
    <citation type="submission" date="2018-02" db="EMBL/GenBank/DDBJ databases">
        <authorList>
            <person name="Cohen D.B."/>
            <person name="Kent A.D."/>
        </authorList>
    </citation>
    <scope>NUCLEOTIDE SEQUENCE [LARGE SCALE GENOMIC DNA]</scope>
    <source>
        <strain evidence="2">1</strain>
    </source>
</reference>
<dbReference type="SUPFAM" id="SSF103473">
    <property type="entry name" value="MFS general substrate transporter"/>
    <property type="match status" value="1"/>
</dbReference>
<gene>
    <name evidence="2" type="ORF">MPLG2_0971</name>
</gene>
<keyword evidence="3" id="KW-1185">Reference proteome</keyword>
<keyword evidence="1" id="KW-1133">Transmembrane helix</keyword>
<evidence type="ECO:0000313" key="2">
    <source>
        <dbReference type="EMBL" id="SPD86007.1"/>
    </source>
</evidence>
<dbReference type="EMBL" id="LT985188">
    <property type="protein sequence ID" value="SPD86007.1"/>
    <property type="molecule type" value="Genomic_DNA"/>
</dbReference>
<keyword evidence="1" id="KW-0812">Transmembrane</keyword>
<accession>A0A2N9JD15</accession>
<sequence length="134" mass="14507">MGAGQGLNPAVNRPIVMSVVEPQLRGQAFAIFLSVFQTIGWALFSYGAGMLAVQIGIQASFNIFLVWLMLINAAFLGLLFLCYRKDVLKVRSAMLALGYLGVARWTPRELPRLIGGLCTAAIGVLMIALKALIH</sequence>
<dbReference type="KEGG" id="mgg:MPLG2_0971"/>
<feature type="transmembrane region" description="Helical" evidence="1">
    <location>
        <begin position="28"/>
        <end position="57"/>
    </location>
</feature>
<proteinExistence type="predicted"/>
<dbReference type="RefSeq" id="WP_162497162.1">
    <property type="nucleotide sequence ID" value="NZ_BAAAGO010000002.1"/>
</dbReference>
<name>A0A2N9JD15_9ACTN</name>
<keyword evidence="1" id="KW-0472">Membrane</keyword>
<evidence type="ECO:0000313" key="3">
    <source>
        <dbReference type="Proteomes" id="UP000238164"/>
    </source>
</evidence>
<feature type="transmembrane region" description="Helical" evidence="1">
    <location>
        <begin position="63"/>
        <end position="83"/>
    </location>
</feature>
<dbReference type="AlphaFoldDB" id="A0A2N9JD15"/>
<dbReference type="Proteomes" id="UP000238164">
    <property type="component" value="Chromosome 1"/>
</dbReference>
<organism evidence="2 3">
    <name type="scientific">Micropruina glycogenica</name>
    <dbReference type="NCBI Taxonomy" id="75385"/>
    <lineage>
        <taxon>Bacteria</taxon>
        <taxon>Bacillati</taxon>
        <taxon>Actinomycetota</taxon>
        <taxon>Actinomycetes</taxon>
        <taxon>Propionibacteriales</taxon>
        <taxon>Nocardioidaceae</taxon>
        <taxon>Micropruina</taxon>
    </lineage>
</organism>